<evidence type="ECO:0000259" key="4">
    <source>
        <dbReference type="PROSITE" id="PS01124"/>
    </source>
</evidence>
<reference evidence="5" key="2">
    <citation type="submission" date="2020-09" db="EMBL/GenBank/DDBJ databases">
        <authorList>
            <person name="Sun Q."/>
            <person name="Zhou Y."/>
        </authorList>
    </citation>
    <scope>NUCLEOTIDE SEQUENCE</scope>
    <source>
        <strain evidence="5">CGMCC 1.15454</strain>
    </source>
</reference>
<dbReference type="InterPro" id="IPR018060">
    <property type="entry name" value="HTH_AraC"/>
</dbReference>
<reference evidence="5" key="1">
    <citation type="journal article" date="2014" name="Int. J. Syst. Evol. Microbiol.">
        <title>Complete genome sequence of Corynebacterium casei LMG S-19264T (=DSM 44701T), isolated from a smear-ripened cheese.</title>
        <authorList>
            <consortium name="US DOE Joint Genome Institute (JGI-PGF)"/>
            <person name="Walter F."/>
            <person name="Albersmeier A."/>
            <person name="Kalinowski J."/>
            <person name="Ruckert C."/>
        </authorList>
    </citation>
    <scope>NUCLEOTIDE SEQUENCE</scope>
    <source>
        <strain evidence="5">CGMCC 1.15454</strain>
    </source>
</reference>
<feature type="domain" description="HTH araC/xylS-type" evidence="4">
    <location>
        <begin position="19"/>
        <end position="65"/>
    </location>
</feature>
<evidence type="ECO:0000256" key="1">
    <source>
        <dbReference type="ARBA" id="ARBA00023015"/>
    </source>
</evidence>
<accession>A0A9W5X4K5</accession>
<dbReference type="GO" id="GO:0043565">
    <property type="term" value="F:sequence-specific DNA binding"/>
    <property type="evidence" value="ECO:0007669"/>
    <property type="project" value="InterPro"/>
</dbReference>
<dbReference type="PANTHER" id="PTHR43280:SF2">
    <property type="entry name" value="HTH-TYPE TRANSCRIPTIONAL REGULATOR EXSA"/>
    <property type="match status" value="1"/>
</dbReference>
<keyword evidence="6" id="KW-1185">Reference proteome</keyword>
<sequence length="73" mass="8354">MKISYEVYKMKVFKPGQDQRIANLLETTNYNIAHIAEFIGFSSQSFFAQAFKRATGQTPSKYRKKAGKEVEGK</sequence>
<evidence type="ECO:0000313" key="5">
    <source>
        <dbReference type="EMBL" id="GGB32793.1"/>
    </source>
</evidence>
<comment type="caution">
    <text evidence="5">The sequence shown here is derived from an EMBL/GenBank/DDBJ whole genome shotgun (WGS) entry which is preliminary data.</text>
</comment>
<keyword evidence="3" id="KW-0804">Transcription</keyword>
<evidence type="ECO:0000256" key="3">
    <source>
        <dbReference type="ARBA" id="ARBA00023163"/>
    </source>
</evidence>
<evidence type="ECO:0000313" key="6">
    <source>
        <dbReference type="Proteomes" id="UP000621492"/>
    </source>
</evidence>
<dbReference type="Gene3D" id="1.10.10.60">
    <property type="entry name" value="Homeodomain-like"/>
    <property type="match status" value="1"/>
</dbReference>
<keyword evidence="2" id="KW-0238">DNA-binding</keyword>
<dbReference type="EMBL" id="BMJD01000003">
    <property type="protein sequence ID" value="GGB32793.1"/>
    <property type="molecule type" value="Genomic_DNA"/>
</dbReference>
<organism evidence="5 6">
    <name type="scientific">Lentibacillus populi</name>
    <dbReference type="NCBI Taxonomy" id="1827502"/>
    <lineage>
        <taxon>Bacteria</taxon>
        <taxon>Bacillati</taxon>
        <taxon>Bacillota</taxon>
        <taxon>Bacilli</taxon>
        <taxon>Bacillales</taxon>
        <taxon>Bacillaceae</taxon>
        <taxon>Lentibacillus</taxon>
    </lineage>
</organism>
<dbReference type="InterPro" id="IPR020449">
    <property type="entry name" value="Tscrpt_reg_AraC-type_HTH"/>
</dbReference>
<dbReference type="Pfam" id="PF12833">
    <property type="entry name" value="HTH_18"/>
    <property type="match status" value="1"/>
</dbReference>
<dbReference type="InterPro" id="IPR009057">
    <property type="entry name" value="Homeodomain-like_sf"/>
</dbReference>
<evidence type="ECO:0000256" key="2">
    <source>
        <dbReference type="ARBA" id="ARBA00023125"/>
    </source>
</evidence>
<proteinExistence type="predicted"/>
<dbReference type="PRINTS" id="PR00032">
    <property type="entry name" value="HTHARAC"/>
</dbReference>
<keyword evidence="1" id="KW-0805">Transcription regulation</keyword>
<dbReference type="AlphaFoldDB" id="A0A9W5X4K5"/>
<name>A0A9W5X4K5_9BACI</name>
<dbReference type="SMART" id="SM00342">
    <property type="entry name" value="HTH_ARAC"/>
    <property type="match status" value="1"/>
</dbReference>
<dbReference type="PANTHER" id="PTHR43280">
    <property type="entry name" value="ARAC-FAMILY TRANSCRIPTIONAL REGULATOR"/>
    <property type="match status" value="1"/>
</dbReference>
<protein>
    <recommendedName>
        <fullName evidence="4">HTH araC/xylS-type domain-containing protein</fullName>
    </recommendedName>
</protein>
<dbReference type="PROSITE" id="PS01124">
    <property type="entry name" value="HTH_ARAC_FAMILY_2"/>
    <property type="match status" value="1"/>
</dbReference>
<gene>
    <name evidence="5" type="ORF">GCM10011409_07770</name>
</gene>
<dbReference type="SUPFAM" id="SSF46689">
    <property type="entry name" value="Homeodomain-like"/>
    <property type="match status" value="1"/>
</dbReference>
<dbReference type="Proteomes" id="UP000621492">
    <property type="component" value="Unassembled WGS sequence"/>
</dbReference>
<dbReference type="GO" id="GO:0003700">
    <property type="term" value="F:DNA-binding transcription factor activity"/>
    <property type="evidence" value="ECO:0007669"/>
    <property type="project" value="InterPro"/>
</dbReference>